<sequence>MHELKDALNKSHTTSPGPDGIHYNMLKNLCENSLCSILTLLNRIWNEKAFPASWREAVVVPIPKPGKDPQNSSNYRPIALTSCLCKLLERMVNKHLVYILEKKNILSKFQSGFRYGRSSQDNVLQLETAIRDAFVSKKHLASIFFDMDKAYDRAWHFERSF</sequence>
<keyword evidence="2" id="KW-0808">Transferase</keyword>
<dbReference type="InterPro" id="IPR000477">
    <property type="entry name" value="RT_dom"/>
</dbReference>
<keyword evidence="3" id="KW-1185">Reference proteome</keyword>
<organism evidence="2 3">
    <name type="scientific">Araneus ventricosus</name>
    <name type="common">Orbweaver spider</name>
    <name type="synonym">Epeira ventricosa</name>
    <dbReference type="NCBI Taxonomy" id="182803"/>
    <lineage>
        <taxon>Eukaryota</taxon>
        <taxon>Metazoa</taxon>
        <taxon>Ecdysozoa</taxon>
        <taxon>Arthropoda</taxon>
        <taxon>Chelicerata</taxon>
        <taxon>Arachnida</taxon>
        <taxon>Araneae</taxon>
        <taxon>Araneomorphae</taxon>
        <taxon>Entelegynae</taxon>
        <taxon>Araneoidea</taxon>
        <taxon>Araneidae</taxon>
        <taxon>Araneus</taxon>
    </lineage>
</organism>
<reference evidence="2 3" key="1">
    <citation type="journal article" date="2019" name="Sci. Rep.">
        <title>Orb-weaving spider Araneus ventricosus genome elucidates the spidroin gene catalogue.</title>
        <authorList>
            <person name="Kono N."/>
            <person name="Nakamura H."/>
            <person name="Ohtoshi R."/>
            <person name="Moran D.A.P."/>
            <person name="Shinohara A."/>
            <person name="Yoshida Y."/>
            <person name="Fujiwara M."/>
            <person name="Mori M."/>
            <person name="Tomita M."/>
            <person name="Arakawa K."/>
        </authorList>
    </citation>
    <scope>NUCLEOTIDE SEQUENCE [LARGE SCALE GENOMIC DNA]</scope>
</reference>
<name>A0A4Y2NTA6_ARAVE</name>
<dbReference type="Pfam" id="PF00078">
    <property type="entry name" value="RVT_1"/>
    <property type="match status" value="1"/>
</dbReference>
<gene>
    <name evidence="2" type="primary">X-elementORF2_11</name>
    <name evidence="2" type="ORF">AVEN_236499_1</name>
</gene>
<dbReference type="PROSITE" id="PS50878">
    <property type="entry name" value="RT_POL"/>
    <property type="match status" value="1"/>
</dbReference>
<accession>A0A4Y2NTA6</accession>
<dbReference type="AlphaFoldDB" id="A0A4Y2NTA6"/>
<dbReference type="SUPFAM" id="SSF56672">
    <property type="entry name" value="DNA/RNA polymerases"/>
    <property type="match status" value="1"/>
</dbReference>
<dbReference type="PANTHER" id="PTHR19446">
    <property type="entry name" value="REVERSE TRANSCRIPTASES"/>
    <property type="match status" value="1"/>
</dbReference>
<dbReference type="GO" id="GO:0003964">
    <property type="term" value="F:RNA-directed DNA polymerase activity"/>
    <property type="evidence" value="ECO:0007669"/>
    <property type="project" value="UniProtKB-KW"/>
</dbReference>
<evidence type="ECO:0000313" key="2">
    <source>
        <dbReference type="EMBL" id="GBN42798.1"/>
    </source>
</evidence>
<dbReference type="CDD" id="cd01650">
    <property type="entry name" value="RT_nLTR_like"/>
    <property type="match status" value="1"/>
</dbReference>
<dbReference type="EMBL" id="BGPR01009863">
    <property type="protein sequence ID" value="GBN42798.1"/>
    <property type="molecule type" value="Genomic_DNA"/>
</dbReference>
<proteinExistence type="predicted"/>
<evidence type="ECO:0000259" key="1">
    <source>
        <dbReference type="PROSITE" id="PS50878"/>
    </source>
</evidence>
<evidence type="ECO:0000313" key="3">
    <source>
        <dbReference type="Proteomes" id="UP000499080"/>
    </source>
</evidence>
<feature type="domain" description="Reverse transcriptase" evidence="1">
    <location>
        <begin position="43"/>
        <end position="161"/>
    </location>
</feature>
<dbReference type="InterPro" id="IPR043502">
    <property type="entry name" value="DNA/RNA_pol_sf"/>
</dbReference>
<keyword evidence="2" id="KW-0695">RNA-directed DNA polymerase</keyword>
<comment type="caution">
    <text evidence="2">The sequence shown here is derived from an EMBL/GenBank/DDBJ whole genome shotgun (WGS) entry which is preliminary data.</text>
</comment>
<dbReference type="Proteomes" id="UP000499080">
    <property type="component" value="Unassembled WGS sequence"/>
</dbReference>
<protein>
    <submittedName>
        <fullName evidence="2">Putative RNA-directed DNA polymerase from transposon X-element</fullName>
    </submittedName>
</protein>
<dbReference type="OrthoDB" id="6429725at2759"/>
<keyword evidence="2" id="KW-0548">Nucleotidyltransferase</keyword>